<dbReference type="EMBL" id="CP144749">
    <property type="protein sequence ID" value="WVZ75445.1"/>
    <property type="molecule type" value="Genomic_DNA"/>
</dbReference>
<organism evidence="2 3">
    <name type="scientific">Paspalum notatum var. saurae</name>
    <dbReference type="NCBI Taxonomy" id="547442"/>
    <lineage>
        <taxon>Eukaryota</taxon>
        <taxon>Viridiplantae</taxon>
        <taxon>Streptophyta</taxon>
        <taxon>Embryophyta</taxon>
        <taxon>Tracheophyta</taxon>
        <taxon>Spermatophyta</taxon>
        <taxon>Magnoliopsida</taxon>
        <taxon>Liliopsida</taxon>
        <taxon>Poales</taxon>
        <taxon>Poaceae</taxon>
        <taxon>PACMAD clade</taxon>
        <taxon>Panicoideae</taxon>
        <taxon>Andropogonodae</taxon>
        <taxon>Paspaleae</taxon>
        <taxon>Paspalinae</taxon>
        <taxon>Paspalum</taxon>
    </lineage>
</organism>
<reference evidence="2 3" key="1">
    <citation type="submission" date="2024-02" db="EMBL/GenBank/DDBJ databases">
        <title>High-quality chromosome-scale genome assembly of Pensacola bahiagrass (Paspalum notatum Flugge var. saurae).</title>
        <authorList>
            <person name="Vega J.M."/>
            <person name="Podio M."/>
            <person name="Orjuela J."/>
            <person name="Siena L.A."/>
            <person name="Pessino S.C."/>
            <person name="Combes M.C."/>
            <person name="Mariac C."/>
            <person name="Albertini E."/>
            <person name="Pupilli F."/>
            <person name="Ortiz J.P.A."/>
            <person name="Leblanc O."/>
        </authorList>
    </citation>
    <scope>NUCLEOTIDE SEQUENCE [LARGE SCALE GENOMIC DNA]</scope>
    <source>
        <strain evidence="2">R1</strain>
        <tissue evidence="2">Leaf</tissue>
    </source>
</reference>
<gene>
    <name evidence="2" type="ORF">U9M48_023495</name>
</gene>
<protein>
    <submittedName>
        <fullName evidence="2">Uncharacterized protein</fullName>
    </submittedName>
</protein>
<feature type="region of interest" description="Disordered" evidence="1">
    <location>
        <begin position="66"/>
        <end position="88"/>
    </location>
</feature>
<evidence type="ECO:0000313" key="2">
    <source>
        <dbReference type="EMBL" id="WVZ75445.1"/>
    </source>
</evidence>
<dbReference type="AlphaFoldDB" id="A0AAQ3WVU4"/>
<evidence type="ECO:0000313" key="3">
    <source>
        <dbReference type="Proteomes" id="UP001341281"/>
    </source>
</evidence>
<name>A0AAQ3WVU4_PASNO</name>
<proteinExistence type="predicted"/>
<keyword evidence="3" id="KW-1185">Reference proteome</keyword>
<sequence>MVHTVHMPPLQEAWSQASQPIVQVLCEFSTPNPPSSACAQAVGRNACSRNKEGREPGCAPTKEAYRTAGREAAQQPHQDPHLQETSRRSLKPCSLISLLMRSKPSQRSSTDAFPSLRRGFWMTQSSLTITRQGKQQCAVHWYIAIGLNSYDIKLWDSISNRLLRTLRGVHESRVISIPLFSLSEYAKVLGTFPFSERVIGIAHNNPMQPFDIANLSQLK</sequence>
<accession>A0AAQ3WVU4</accession>
<evidence type="ECO:0000256" key="1">
    <source>
        <dbReference type="SAM" id="MobiDB-lite"/>
    </source>
</evidence>
<dbReference type="Proteomes" id="UP001341281">
    <property type="component" value="Chromosome 05"/>
</dbReference>
<feature type="compositionally biased region" description="Basic and acidic residues" evidence="1">
    <location>
        <begin position="78"/>
        <end position="87"/>
    </location>
</feature>